<comment type="subcellular location">
    <subcellularLocation>
        <location evidence="1">Cell membrane</location>
        <topology evidence="1">Multi-pass membrane protein</topology>
    </subcellularLocation>
</comment>
<evidence type="ECO:0000259" key="7">
    <source>
        <dbReference type="Pfam" id="PF01478"/>
    </source>
</evidence>
<evidence type="ECO:0000313" key="8">
    <source>
        <dbReference type="EMBL" id="TCS62742.1"/>
    </source>
</evidence>
<sequence length="166" mass="17487">MLMSSPLFALAATVFFAGCVFVAVSDLLWRYIPNRAVLGLLAGVPLLVADGGLPIAALAVSLVLSAGFLLVGTILFARGWIGGGDIKLICALIPWFPPVEAILFVCLALIWGGFLAVATLALKHASERGFVRIGVAQKRLLSAELCVPYAVSIAAAGIYMFVEVWL</sequence>
<dbReference type="Pfam" id="PF01478">
    <property type="entry name" value="Peptidase_A24"/>
    <property type="match status" value="1"/>
</dbReference>
<dbReference type="RefSeq" id="WP_165907531.1">
    <property type="nucleotide sequence ID" value="NZ_SLZU01000008.1"/>
</dbReference>
<keyword evidence="4 6" id="KW-1133">Transmembrane helix</keyword>
<feature type="transmembrane region" description="Helical" evidence="6">
    <location>
        <begin position="143"/>
        <end position="162"/>
    </location>
</feature>
<protein>
    <submittedName>
        <fullName evidence="8">Prepilin peptidase CpaA</fullName>
    </submittedName>
</protein>
<accession>A0A4R3JAR0</accession>
<evidence type="ECO:0000256" key="3">
    <source>
        <dbReference type="ARBA" id="ARBA00022692"/>
    </source>
</evidence>
<dbReference type="GO" id="GO:0005886">
    <property type="term" value="C:plasma membrane"/>
    <property type="evidence" value="ECO:0007669"/>
    <property type="project" value="UniProtKB-SubCell"/>
</dbReference>
<feature type="transmembrane region" description="Helical" evidence="6">
    <location>
        <begin position="32"/>
        <end position="49"/>
    </location>
</feature>
<proteinExistence type="predicted"/>
<dbReference type="PANTHER" id="PTHR36506">
    <property type="entry name" value="PREFLAGELLIN PEPTIDASE"/>
    <property type="match status" value="1"/>
</dbReference>
<feature type="transmembrane region" description="Helical" evidence="6">
    <location>
        <begin position="101"/>
        <end position="122"/>
    </location>
</feature>
<keyword evidence="2" id="KW-1003">Cell membrane</keyword>
<evidence type="ECO:0000256" key="1">
    <source>
        <dbReference type="ARBA" id="ARBA00004651"/>
    </source>
</evidence>
<keyword evidence="5 6" id="KW-0472">Membrane</keyword>
<keyword evidence="9" id="KW-1185">Reference proteome</keyword>
<dbReference type="Proteomes" id="UP000295696">
    <property type="component" value="Unassembled WGS sequence"/>
</dbReference>
<dbReference type="PANTHER" id="PTHR36506:SF1">
    <property type="entry name" value="PREFLAGELLIN PEPTIDASE"/>
    <property type="match status" value="1"/>
</dbReference>
<keyword evidence="3 6" id="KW-0812">Transmembrane</keyword>
<comment type="caution">
    <text evidence="8">The sequence shown here is derived from an EMBL/GenBank/DDBJ whole genome shotgun (WGS) entry which is preliminary data.</text>
</comment>
<gene>
    <name evidence="8" type="ORF">EDD52_10836</name>
</gene>
<dbReference type="InterPro" id="IPR000045">
    <property type="entry name" value="Prepilin_IV_endopep_pep"/>
</dbReference>
<organism evidence="8 9">
    <name type="scientific">Primorskyibacter sedentarius</name>
    <dbReference type="NCBI Taxonomy" id="745311"/>
    <lineage>
        <taxon>Bacteria</taxon>
        <taxon>Pseudomonadati</taxon>
        <taxon>Pseudomonadota</taxon>
        <taxon>Alphaproteobacteria</taxon>
        <taxon>Rhodobacterales</taxon>
        <taxon>Roseobacteraceae</taxon>
        <taxon>Primorskyibacter</taxon>
    </lineage>
</organism>
<feature type="domain" description="Prepilin type IV endopeptidase peptidase" evidence="7">
    <location>
        <begin position="14"/>
        <end position="117"/>
    </location>
</feature>
<evidence type="ECO:0000256" key="2">
    <source>
        <dbReference type="ARBA" id="ARBA00022475"/>
    </source>
</evidence>
<dbReference type="InterPro" id="IPR052218">
    <property type="entry name" value="Preflagellin_Peptidase"/>
</dbReference>
<reference evidence="8 9" key="1">
    <citation type="submission" date="2019-03" db="EMBL/GenBank/DDBJ databases">
        <title>Genomic Encyclopedia of Type Strains, Phase IV (KMG-IV): sequencing the most valuable type-strain genomes for metagenomic binning, comparative biology and taxonomic classification.</title>
        <authorList>
            <person name="Goeker M."/>
        </authorList>
    </citation>
    <scope>NUCLEOTIDE SEQUENCE [LARGE SCALE GENOMIC DNA]</scope>
    <source>
        <strain evidence="8 9">DSM 104836</strain>
    </source>
</reference>
<evidence type="ECO:0000256" key="6">
    <source>
        <dbReference type="SAM" id="Phobius"/>
    </source>
</evidence>
<name>A0A4R3JAR0_9RHOB</name>
<dbReference type="EMBL" id="SLZU01000008">
    <property type="protein sequence ID" value="TCS62742.1"/>
    <property type="molecule type" value="Genomic_DNA"/>
</dbReference>
<feature type="transmembrane region" description="Helical" evidence="6">
    <location>
        <begin position="56"/>
        <end position="81"/>
    </location>
</feature>
<dbReference type="AlphaFoldDB" id="A0A4R3JAR0"/>
<evidence type="ECO:0000256" key="4">
    <source>
        <dbReference type="ARBA" id="ARBA00022989"/>
    </source>
</evidence>
<dbReference type="GO" id="GO:0004190">
    <property type="term" value="F:aspartic-type endopeptidase activity"/>
    <property type="evidence" value="ECO:0007669"/>
    <property type="project" value="InterPro"/>
</dbReference>
<dbReference type="Gene3D" id="1.20.120.1220">
    <property type="match status" value="1"/>
</dbReference>
<evidence type="ECO:0000256" key="5">
    <source>
        <dbReference type="ARBA" id="ARBA00023136"/>
    </source>
</evidence>
<evidence type="ECO:0000313" key="9">
    <source>
        <dbReference type="Proteomes" id="UP000295696"/>
    </source>
</evidence>